<dbReference type="EMBL" id="WPCU01000006">
    <property type="protein sequence ID" value="MVA76438.1"/>
    <property type="molecule type" value="Genomic_DNA"/>
</dbReference>
<proteinExistence type="predicted"/>
<feature type="transmembrane region" description="Helical" evidence="1">
    <location>
        <begin position="77"/>
        <end position="102"/>
    </location>
</feature>
<accession>A0A6A9UUU1</accession>
<keyword evidence="3" id="KW-1185">Reference proteome</keyword>
<organism evidence="2 3">
    <name type="scientific">Auraticoccus cholistanensis</name>
    <dbReference type="NCBI Taxonomy" id="2656650"/>
    <lineage>
        <taxon>Bacteria</taxon>
        <taxon>Bacillati</taxon>
        <taxon>Actinomycetota</taxon>
        <taxon>Actinomycetes</taxon>
        <taxon>Propionibacteriales</taxon>
        <taxon>Propionibacteriaceae</taxon>
        <taxon>Auraticoccus</taxon>
    </lineage>
</organism>
<keyword evidence="1" id="KW-0812">Transmembrane</keyword>
<dbReference type="RefSeq" id="WP_156609985.1">
    <property type="nucleotide sequence ID" value="NZ_WPCU01000006.1"/>
</dbReference>
<evidence type="ECO:0000313" key="2">
    <source>
        <dbReference type="EMBL" id="MVA76438.1"/>
    </source>
</evidence>
<dbReference type="Proteomes" id="UP000435304">
    <property type="component" value="Unassembled WGS sequence"/>
</dbReference>
<comment type="caution">
    <text evidence="2">The sequence shown here is derived from an EMBL/GenBank/DDBJ whole genome shotgun (WGS) entry which is preliminary data.</text>
</comment>
<reference evidence="2 3" key="1">
    <citation type="submission" date="2019-12" db="EMBL/GenBank/DDBJ databases">
        <title>Auraticoccus cholistani sp. nov., an actinomycete isolated from soil of Cholistan desert.</title>
        <authorList>
            <person name="Cheema M.T."/>
        </authorList>
    </citation>
    <scope>NUCLEOTIDE SEQUENCE [LARGE SCALE GENOMIC DNA]</scope>
    <source>
        <strain evidence="2 3">F435</strain>
    </source>
</reference>
<protein>
    <submittedName>
        <fullName evidence="2">Uncharacterized protein</fullName>
    </submittedName>
</protein>
<feature type="transmembrane region" description="Helical" evidence="1">
    <location>
        <begin position="108"/>
        <end position="126"/>
    </location>
</feature>
<gene>
    <name evidence="2" type="ORF">GC722_10440</name>
</gene>
<evidence type="ECO:0000313" key="3">
    <source>
        <dbReference type="Proteomes" id="UP000435304"/>
    </source>
</evidence>
<keyword evidence="1" id="KW-0472">Membrane</keyword>
<name>A0A6A9UUU1_9ACTN</name>
<feature type="transmembrane region" description="Helical" evidence="1">
    <location>
        <begin position="49"/>
        <end position="65"/>
    </location>
</feature>
<evidence type="ECO:0000256" key="1">
    <source>
        <dbReference type="SAM" id="Phobius"/>
    </source>
</evidence>
<sequence>MSSPSRRPDAATLAVGALAVLLAVAGCVMIVRGLPQRTPTEQWLLDLSSWPLTLAVVLMVARVAAERRLLAARPLPRCFVVGAVLAGLGVVAWLLVLTGVAAPVLTPTGAQLLVWLGVGAWVLWIVRDGARRQRTTVWSLADRDRD</sequence>
<dbReference type="AlphaFoldDB" id="A0A6A9UUU1"/>
<dbReference type="PROSITE" id="PS51257">
    <property type="entry name" value="PROKAR_LIPOPROTEIN"/>
    <property type="match status" value="1"/>
</dbReference>
<keyword evidence="1" id="KW-1133">Transmembrane helix</keyword>